<feature type="non-terminal residue" evidence="1">
    <location>
        <position position="1"/>
    </location>
</feature>
<keyword evidence="2" id="KW-1185">Reference proteome</keyword>
<dbReference type="AlphaFoldDB" id="A0AAV2B0K8"/>
<comment type="caution">
    <text evidence="1">The sequence shown here is derived from an EMBL/GenBank/DDBJ whole genome shotgun (WGS) entry which is preliminary data.</text>
</comment>
<dbReference type="EMBL" id="CAXIEN010000255">
    <property type="protein sequence ID" value="CAL1289811.1"/>
    <property type="molecule type" value="Genomic_DNA"/>
</dbReference>
<evidence type="ECO:0000313" key="1">
    <source>
        <dbReference type="EMBL" id="CAL1289811.1"/>
    </source>
</evidence>
<sequence>ESYWPIILLTPHLDELTTCAAESSFPPCDSEIVTCPSQESKGRCDSMCHSPCEKVNIQQQKGVIGGHPLYQG</sequence>
<organism evidence="1 2">
    <name type="scientific">Larinioides sclopetarius</name>
    <dbReference type="NCBI Taxonomy" id="280406"/>
    <lineage>
        <taxon>Eukaryota</taxon>
        <taxon>Metazoa</taxon>
        <taxon>Ecdysozoa</taxon>
        <taxon>Arthropoda</taxon>
        <taxon>Chelicerata</taxon>
        <taxon>Arachnida</taxon>
        <taxon>Araneae</taxon>
        <taxon>Araneomorphae</taxon>
        <taxon>Entelegynae</taxon>
        <taxon>Araneoidea</taxon>
        <taxon>Araneidae</taxon>
        <taxon>Larinioides</taxon>
    </lineage>
</organism>
<dbReference type="Proteomes" id="UP001497382">
    <property type="component" value="Unassembled WGS sequence"/>
</dbReference>
<protein>
    <submittedName>
        <fullName evidence="1">Uncharacterized protein</fullName>
    </submittedName>
</protein>
<gene>
    <name evidence="1" type="ORF">LARSCL_LOCUS16142</name>
</gene>
<proteinExistence type="predicted"/>
<reference evidence="1 2" key="1">
    <citation type="submission" date="2024-04" db="EMBL/GenBank/DDBJ databases">
        <authorList>
            <person name="Rising A."/>
            <person name="Reimegard J."/>
            <person name="Sonavane S."/>
            <person name="Akerstrom W."/>
            <person name="Nylinder S."/>
            <person name="Hedman E."/>
            <person name="Kallberg Y."/>
        </authorList>
    </citation>
    <scope>NUCLEOTIDE SEQUENCE [LARGE SCALE GENOMIC DNA]</scope>
</reference>
<accession>A0AAV2B0K8</accession>
<name>A0AAV2B0K8_9ARAC</name>
<evidence type="ECO:0000313" key="2">
    <source>
        <dbReference type="Proteomes" id="UP001497382"/>
    </source>
</evidence>